<keyword evidence="1" id="KW-0472">Membrane</keyword>
<organism evidence="2 3">
    <name type="scientific">Candidatus Staskawiczbacteria bacterium RIFCSPHIGHO2_12_FULL_38_11</name>
    <dbReference type="NCBI Taxonomy" id="1802209"/>
    <lineage>
        <taxon>Bacteria</taxon>
        <taxon>Candidatus Staskawicziibacteriota</taxon>
    </lineage>
</organism>
<keyword evidence="1" id="KW-0812">Transmembrane</keyword>
<evidence type="ECO:0000313" key="2">
    <source>
        <dbReference type="EMBL" id="OGZ69438.1"/>
    </source>
</evidence>
<dbReference type="Proteomes" id="UP000179214">
    <property type="component" value="Unassembled WGS sequence"/>
</dbReference>
<keyword evidence="1" id="KW-1133">Transmembrane helix</keyword>
<evidence type="ECO:0000256" key="1">
    <source>
        <dbReference type="SAM" id="Phobius"/>
    </source>
</evidence>
<protein>
    <submittedName>
        <fullName evidence="2">Uncharacterized protein</fullName>
    </submittedName>
</protein>
<sequence>MQEIKKENILTMWVKWHFYEAPKFLFSVWNNYIFFVSNYFSVFLLISTFFSPWRRYKWSYPRGFDISGYYQVFISNFFSRIVGAMLRLVLIIFGVVSQVLVVIAGIIVILIWVLMPFVAIALIILMLYV</sequence>
<feature type="transmembrane region" description="Helical" evidence="1">
    <location>
        <begin position="99"/>
        <end position="128"/>
    </location>
</feature>
<dbReference type="AlphaFoldDB" id="A0A1G2I5W3"/>
<evidence type="ECO:0000313" key="3">
    <source>
        <dbReference type="Proteomes" id="UP000179214"/>
    </source>
</evidence>
<reference evidence="2 3" key="1">
    <citation type="journal article" date="2016" name="Nat. Commun.">
        <title>Thousands of microbial genomes shed light on interconnected biogeochemical processes in an aquifer system.</title>
        <authorList>
            <person name="Anantharaman K."/>
            <person name="Brown C.T."/>
            <person name="Hug L.A."/>
            <person name="Sharon I."/>
            <person name="Castelle C.J."/>
            <person name="Probst A.J."/>
            <person name="Thomas B.C."/>
            <person name="Singh A."/>
            <person name="Wilkins M.J."/>
            <person name="Karaoz U."/>
            <person name="Brodie E.L."/>
            <person name="Williams K.H."/>
            <person name="Hubbard S.S."/>
            <person name="Banfield J.F."/>
        </authorList>
    </citation>
    <scope>NUCLEOTIDE SEQUENCE [LARGE SCALE GENOMIC DNA]</scope>
</reference>
<dbReference type="EMBL" id="MHOV01000034">
    <property type="protein sequence ID" value="OGZ69438.1"/>
    <property type="molecule type" value="Genomic_DNA"/>
</dbReference>
<comment type="caution">
    <text evidence="2">The sequence shown here is derived from an EMBL/GenBank/DDBJ whole genome shotgun (WGS) entry which is preliminary data.</text>
</comment>
<accession>A0A1G2I5W3</accession>
<name>A0A1G2I5W3_9BACT</name>
<feature type="transmembrane region" description="Helical" evidence="1">
    <location>
        <begin position="32"/>
        <end position="51"/>
    </location>
</feature>
<proteinExistence type="predicted"/>
<feature type="transmembrane region" description="Helical" evidence="1">
    <location>
        <begin position="72"/>
        <end position="93"/>
    </location>
</feature>
<gene>
    <name evidence="2" type="ORF">A3F47_01755</name>
</gene>